<evidence type="ECO:0000313" key="2">
    <source>
        <dbReference type="EMBL" id="KAJ1199913.1"/>
    </source>
</evidence>
<organism evidence="2 3">
    <name type="scientific">Pleurodeles waltl</name>
    <name type="common">Iberian ribbed newt</name>
    <dbReference type="NCBI Taxonomy" id="8319"/>
    <lineage>
        <taxon>Eukaryota</taxon>
        <taxon>Metazoa</taxon>
        <taxon>Chordata</taxon>
        <taxon>Craniata</taxon>
        <taxon>Vertebrata</taxon>
        <taxon>Euteleostomi</taxon>
        <taxon>Amphibia</taxon>
        <taxon>Batrachia</taxon>
        <taxon>Caudata</taxon>
        <taxon>Salamandroidea</taxon>
        <taxon>Salamandridae</taxon>
        <taxon>Pleurodelinae</taxon>
        <taxon>Pleurodeles</taxon>
    </lineage>
</organism>
<dbReference type="EMBL" id="JANPWB010000003">
    <property type="protein sequence ID" value="KAJ1199913.1"/>
    <property type="molecule type" value="Genomic_DNA"/>
</dbReference>
<reference evidence="2" key="1">
    <citation type="journal article" date="2022" name="bioRxiv">
        <title>Sequencing and chromosome-scale assembly of the giantPleurodeles waltlgenome.</title>
        <authorList>
            <person name="Brown T."/>
            <person name="Elewa A."/>
            <person name="Iarovenko S."/>
            <person name="Subramanian E."/>
            <person name="Araus A.J."/>
            <person name="Petzold A."/>
            <person name="Susuki M."/>
            <person name="Suzuki K.-i.T."/>
            <person name="Hayashi T."/>
            <person name="Toyoda A."/>
            <person name="Oliveira C."/>
            <person name="Osipova E."/>
            <person name="Leigh N.D."/>
            <person name="Simon A."/>
            <person name="Yun M.H."/>
        </authorList>
    </citation>
    <scope>NUCLEOTIDE SEQUENCE</scope>
    <source>
        <strain evidence="2">20211129_DDA</strain>
        <tissue evidence="2">Liver</tissue>
    </source>
</reference>
<dbReference type="Proteomes" id="UP001066276">
    <property type="component" value="Chromosome 2_1"/>
</dbReference>
<feature type="region of interest" description="Disordered" evidence="1">
    <location>
        <begin position="1"/>
        <end position="113"/>
    </location>
</feature>
<gene>
    <name evidence="2" type="ORF">NDU88_003745</name>
</gene>
<accession>A0AAV7VHZ8</accession>
<comment type="caution">
    <text evidence="2">The sequence shown here is derived from an EMBL/GenBank/DDBJ whole genome shotgun (WGS) entry which is preliminary data.</text>
</comment>
<proteinExistence type="predicted"/>
<keyword evidence="3" id="KW-1185">Reference proteome</keyword>
<name>A0AAV7VHZ8_PLEWA</name>
<sequence length="113" mass="12143">MQRPVQPAPLGVSIRSVEARARAHPARRAAPEKGATPAEDPRGQLHDFDPRCPRSRSGAEAHQLGRGRAGERHAQGTSLGGGDPSSPTRRHGRFPVAARRNPGNPSRRRPEAT</sequence>
<evidence type="ECO:0000313" key="3">
    <source>
        <dbReference type="Proteomes" id="UP001066276"/>
    </source>
</evidence>
<feature type="compositionally biased region" description="Basic and acidic residues" evidence="1">
    <location>
        <begin position="39"/>
        <end position="52"/>
    </location>
</feature>
<evidence type="ECO:0000256" key="1">
    <source>
        <dbReference type="SAM" id="MobiDB-lite"/>
    </source>
</evidence>
<protein>
    <submittedName>
        <fullName evidence="2">Uncharacterized protein</fullName>
    </submittedName>
</protein>
<dbReference type="AlphaFoldDB" id="A0AAV7VHZ8"/>